<evidence type="ECO:0000313" key="2">
    <source>
        <dbReference type="EMBL" id="MBA0611141.1"/>
    </source>
</evidence>
<comment type="caution">
    <text evidence="2">The sequence shown here is derived from an EMBL/GenBank/DDBJ whole genome shotgun (WGS) entry which is preliminary data.</text>
</comment>
<dbReference type="EMBL" id="JABFAC010000004">
    <property type="protein sequence ID" value="MBA0611141.1"/>
    <property type="molecule type" value="Genomic_DNA"/>
</dbReference>
<sequence>MLSAQVDDRKWVKPLKNCIKINFDASIGNNRTGCGVIVRDDDGFFFLGGGGGFKEIQLSIEEAEWYAFDESIKIACRLNIKGDVLFKSDSAGLVNKINGQKRDLTIIGEQIKESIKAFVNFRSTTCIWTNQHCNSVANLICKKMCVDACNWFFDMDYP</sequence>
<dbReference type="PANTHER" id="PTHR47074:SF48">
    <property type="entry name" value="POLYNUCLEOTIDYL TRANSFERASE, RIBONUCLEASE H-LIKE SUPERFAMILY PROTEIN"/>
    <property type="match status" value="1"/>
</dbReference>
<dbReference type="Proteomes" id="UP000593561">
    <property type="component" value="Unassembled WGS sequence"/>
</dbReference>
<gene>
    <name evidence="2" type="ORF">Godav_011845</name>
</gene>
<dbReference type="PANTHER" id="PTHR47074">
    <property type="entry name" value="BNAC02G40300D PROTEIN"/>
    <property type="match status" value="1"/>
</dbReference>
<dbReference type="InterPro" id="IPR052929">
    <property type="entry name" value="RNase_H-like_EbsB-rel"/>
</dbReference>
<dbReference type="GO" id="GO:0003676">
    <property type="term" value="F:nucleic acid binding"/>
    <property type="evidence" value="ECO:0007669"/>
    <property type="project" value="InterPro"/>
</dbReference>
<dbReference type="Pfam" id="PF13456">
    <property type="entry name" value="RVT_3"/>
    <property type="match status" value="1"/>
</dbReference>
<dbReference type="InterPro" id="IPR002156">
    <property type="entry name" value="RNaseH_domain"/>
</dbReference>
<dbReference type="AlphaFoldDB" id="A0A7J8RBI4"/>
<feature type="domain" description="RNase H type-1" evidence="1">
    <location>
        <begin position="22"/>
        <end position="143"/>
    </location>
</feature>
<dbReference type="GO" id="GO:0004523">
    <property type="term" value="F:RNA-DNA hybrid ribonuclease activity"/>
    <property type="evidence" value="ECO:0007669"/>
    <property type="project" value="InterPro"/>
</dbReference>
<keyword evidence="3" id="KW-1185">Reference proteome</keyword>
<evidence type="ECO:0000313" key="3">
    <source>
        <dbReference type="Proteomes" id="UP000593561"/>
    </source>
</evidence>
<organism evidence="2 3">
    <name type="scientific">Gossypium davidsonii</name>
    <name type="common">Davidson's cotton</name>
    <name type="synonym">Gossypium klotzschianum subsp. davidsonii</name>
    <dbReference type="NCBI Taxonomy" id="34287"/>
    <lineage>
        <taxon>Eukaryota</taxon>
        <taxon>Viridiplantae</taxon>
        <taxon>Streptophyta</taxon>
        <taxon>Embryophyta</taxon>
        <taxon>Tracheophyta</taxon>
        <taxon>Spermatophyta</taxon>
        <taxon>Magnoliopsida</taxon>
        <taxon>eudicotyledons</taxon>
        <taxon>Gunneridae</taxon>
        <taxon>Pentapetalae</taxon>
        <taxon>rosids</taxon>
        <taxon>malvids</taxon>
        <taxon>Malvales</taxon>
        <taxon>Malvaceae</taxon>
        <taxon>Malvoideae</taxon>
        <taxon>Gossypium</taxon>
    </lineage>
</organism>
<accession>A0A7J8RBI4</accession>
<dbReference type="InterPro" id="IPR036397">
    <property type="entry name" value="RNaseH_sf"/>
</dbReference>
<dbReference type="Gene3D" id="3.30.420.10">
    <property type="entry name" value="Ribonuclease H-like superfamily/Ribonuclease H"/>
    <property type="match status" value="1"/>
</dbReference>
<reference evidence="2 3" key="1">
    <citation type="journal article" date="2019" name="Genome Biol. Evol.">
        <title>Insights into the evolution of the New World diploid cottons (Gossypium, subgenus Houzingenia) based on genome sequencing.</title>
        <authorList>
            <person name="Grover C.E."/>
            <person name="Arick M.A. 2nd"/>
            <person name="Thrash A."/>
            <person name="Conover J.L."/>
            <person name="Sanders W.S."/>
            <person name="Peterson D.G."/>
            <person name="Frelichowski J.E."/>
            <person name="Scheffler J.A."/>
            <person name="Scheffler B.E."/>
            <person name="Wendel J.F."/>
        </authorList>
    </citation>
    <scope>NUCLEOTIDE SEQUENCE [LARGE SCALE GENOMIC DNA]</scope>
    <source>
        <strain evidence="2">27</strain>
        <tissue evidence="2">Leaf</tissue>
    </source>
</reference>
<proteinExistence type="predicted"/>
<dbReference type="SUPFAM" id="SSF53098">
    <property type="entry name" value="Ribonuclease H-like"/>
    <property type="match status" value="1"/>
</dbReference>
<protein>
    <recommendedName>
        <fullName evidence="1">RNase H type-1 domain-containing protein</fullName>
    </recommendedName>
</protein>
<dbReference type="InterPro" id="IPR012337">
    <property type="entry name" value="RNaseH-like_sf"/>
</dbReference>
<name>A0A7J8RBI4_GOSDV</name>
<evidence type="ECO:0000259" key="1">
    <source>
        <dbReference type="Pfam" id="PF13456"/>
    </source>
</evidence>